<feature type="compositionally biased region" description="Low complexity" evidence="4">
    <location>
        <begin position="948"/>
        <end position="963"/>
    </location>
</feature>
<dbReference type="GO" id="GO:0006357">
    <property type="term" value="P:regulation of transcription by RNA polymerase II"/>
    <property type="evidence" value="ECO:0007669"/>
    <property type="project" value="InterPro"/>
</dbReference>
<feature type="region of interest" description="Disordered" evidence="4">
    <location>
        <begin position="1"/>
        <end position="23"/>
    </location>
</feature>
<feature type="compositionally biased region" description="Gly residues" evidence="4">
    <location>
        <begin position="1064"/>
        <end position="1113"/>
    </location>
</feature>
<comment type="caution">
    <text evidence="7">The sequence shown here is derived from an EMBL/GenBank/DDBJ whole genome shotgun (WGS) entry which is preliminary data.</text>
</comment>
<feature type="compositionally biased region" description="Gly residues" evidence="4">
    <location>
        <begin position="782"/>
        <end position="792"/>
    </location>
</feature>
<feature type="compositionally biased region" description="Polar residues" evidence="4">
    <location>
        <begin position="578"/>
        <end position="603"/>
    </location>
</feature>
<feature type="compositionally biased region" description="Low complexity" evidence="4">
    <location>
        <begin position="1272"/>
        <end position="1305"/>
    </location>
</feature>
<dbReference type="InterPro" id="IPR041977">
    <property type="entry name" value="KOW_Spt5_4"/>
</dbReference>
<feature type="compositionally biased region" description="Polar residues" evidence="4">
    <location>
        <begin position="648"/>
        <end position="660"/>
    </location>
</feature>
<feature type="region of interest" description="Disordered" evidence="4">
    <location>
        <begin position="436"/>
        <end position="459"/>
    </location>
</feature>
<dbReference type="SMART" id="SM00738">
    <property type="entry name" value="NGN"/>
    <property type="match status" value="1"/>
</dbReference>
<feature type="compositionally biased region" description="Basic and acidic residues" evidence="4">
    <location>
        <begin position="691"/>
        <end position="700"/>
    </location>
</feature>
<dbReference type="FunFam" id="3.30.70.940:FF:000010">
    <property type="entry name" value="Protein RNA-directed DNA methylation 3"/>
    <property type="match status" value="1"/>
</dbReference>
<dbReference type="FunFam" id="2.30.30.30:FF:000053">
    <property type="entry name" value="Protein RNA-directed DNA methylation 3"/>
    <property type="match status" value="1"/>
</dbReference>
<evidence type="ECO:0000256" key="2">
    <source>
        <dbReference type="ARBA" id="ARBA00023163"/>
    </source>
</evidence>
<feature type="domain" description="KOW" evidence="6">
    <location>
        <begin position="370"/>
        <end position="397"/>
    </location>
</feature>
<dbReference type="Pfam" id="PF23291">
    <property type="entry name" value="KOW4_SPT5"/>
    <property type="match status" value="1"/>
</dbReference>
<keyword evidence="3" id="KW-0539">Nucleus</keyword>
<evidence type="ECO:0000256" key="3">
    <source>
        <dbReference type="ARBA" id="ARBA00023242"/>
    </source>
</evidence>
<feature type="compositionally biased region" description="Acidic residues" evidence="4">
    <location>
        <begin position="60"/>
        <end position="79"/>
    </location>
</feature>
<protein>
    <recommendedName>
        <fullName evidence="9">KOW domain-containing protein</fullName>
    </recommendedName>
</protein>
<evidence type="ECO:0000256" key="4">
    <source>
        <dbReference type="SAM" id="MobiDB-lite"/>
    </source>
</evidence>
<feature type="region of interest" description="Disordered" evidence="4">
    <location>
        <begin position="560"/>
        <end position="983"/>
    </location>
</feature>
<feature type="compositionally biased region" description="Gly residues" evidence="4">
    <location>
        <begin position="702"/>
        <end position="711"/>
    </location>
</feature>
<dbReference type="GO" id="GO:0006368">
    <property type="term" value="P:transcription elongation by RNA polymerase II"/>
    <property type="evidence" value="ECO:0007669"/>
    <property type="project" value="TreeGrafter"/>
</dbReference>
<proteinExistence type="predicted"/>
<feature type="compositionally biased region" description="Polar residues" evidence="4">
    <location>
        <begin position="621"/>
        <end position="630"/>
    </location>
</feature>
<dbReference type="CDD" id="cd06084">
    <property type="entry name" value="KOW_Spt5_4"/>
    <property type="match status" value="1"/>
</dbReference>
<dbReference type="GO" id="GO:0003729">
    <property type="term" value="F:mRNA binding"/>
    <property type="evidence" value="ECO:0007669"/>
    <property type="project" value="TreeGrafter"/>
</dbReference>
<dbReference type="InterPro" id="IPR039385">
    <property type="entry name" value="NGN_Euk"/>
</dbReference>
<evidence type="ECO:0000259" key="5">
    <source>
        <dbReference type="SMART" id="SM00738"/>
    </source>
</evidence>
<dbReference type="Proteomes" id="UP000489600">
    <property type="component" value="Unassembled WGS sequence"/>
</dbReference>
<evidence type="ECO:0008006" key="9">
    <source>
        <dbReference type="Google" id="ProtNLM"/>
    </source>
</evidence>
<feature type="compositionally biased region" description="Basic and acidic residues" evidence="4">
    <location>
        <begin position="877"/>
        <end position="928"/>
    </location>
</feature>
<accession>A0A565CHW9</accession>
<feature type="domain" description="KOW" evidence="6">
    <location>
        <begin position="240"/>
        <end position="267"/>
    </location>
</feature>
<dbReference type="InterPro" id="IPR005824">
    <property type="entry name" value="KOW"/>
</dbReference>
<dbReference type="InterPro" id="IPR014722">
    <property type="entry name" value="Rib_uL2_dom2"/>
</dbReference>
<dbReference type="InterPro" id="IPR005100">
    <property type="entry name" value="NGN-domain"/>
</dbReference>
<dbReference type="EMBL" id="CABITT030000008">
    <property type="protein sequence ID" value="VVB13164.1"/>
    <property type="molecule type" value="Genomic_DNA"/>
</dbReference>
<evidence type="ECO:0000259" key="6">
    <source>
        <dbReference type="SMART" id="SM00739"/>
    </source>
</evidence>
<dbReference type="GO" id="GO:0032784">
    <property type="term" value="P:regulation of DNA-templated transcription elongation"/>
    <property type="evidence" value="ECO:0007669"/>
    <property type="project" value="InterPro"/>
</dbReference>
<feature type="compositionally biased region" description="Basic and acidic residues" evidence="4">
    <location>
        <begin position="813"/>
        <end position="862"/>
    </location>
</feature>
<dbReference type="InterPro" id="IPR057584">
    <property type="entry name" value="RDM3_C"/>
</dbReference>
<feature type="compositionally biased region" description="Basic and acidic residues" evidence="4">
    <location>
        <begin position="1190"/>
        <end position="1205"/>
    </location>
</feature>
<dbReference type="PANTHER" id="PTHR11125">
    <property type="entry name" value="SUPPRESSOR OF TY 5"/>
    <property type="match status" value="1"/>
</dbReference>
<dbReference type="SMART" id="SM00739">
    <property type="entry name" value="KOW"/>
    <property type="match status" value="3"/>
</dbReference>
<dbReference type="InterPro" id="IPR039659">
    <property type="entry name" value="SPT5"/>
</dbReference>
<name>A0A565CHW9_9BRAS</name>
<dbReference type="GO" id="GO:0032044">
    <property type="term" value="C:DSIF complex"/>
    <property type="evidence" value="ECO:0007669"/>
    <property type="project" value="TreeGrafter"/>
</dbReference>
<dbReference type="OrthoDB" id="28901at2759"/>
<evidence type="ECO:0000313" key="7">
    <source>
        <dbReference type="EMBL" id="VVB13164.1"/>
    </source>
</evidence>
<dbReference type="CDD" id="cd09888">
    <property type="entry name" value="NGN_Euk"/>
    <property type="match status" value="1"/>
</dbReference>
<comment type="subcellular location">
    <subcellularLocation>
        <location evidence="1">Nucleus</location>
    </subcellularLocation>
</comment>
<feature type="compositionally biased region" description="Polar residues" evidence="4">
    <location>
        <begin position="1242"/>
        <end position="1253"/>
    </location>
</feature>
<keyword evidence="8" id="KW-1185">Reference proteome</keyword>
<feature type="domain" description="KOW" evidence="6">
    <location>
        <begin position="476"/>
        <end position="503"/>
    </location>
</feature>
<feature type="compositionally biased region" description="Basic and acidic residues" evidence="4">
    <location>
        <begin position="1221"/>
        <end position="1233"/>
    </location>
</feature>
<dbReference type="InterPro" id="IPR006645">
    <property type="entry name" value="NGN-like_dom"/>
</dbReference>
<feature type="region of interest" description="Disordered" evidence="4">
    <location>
        <begin position="57"/>
        <end position="97"/>
    </location>
</feature>
<dbReference type="Gene3D" id="2.30.30.30">
    <property type="match status" value="1"/>
</dbReference>
<dbReference type="Gene3D" id="3.30.70.940">
    <property type="entry name" value="NusG, N-terminal domain"/>
    <property type="match status" value="1"/>
</dbReference>
<organism evidence="7 8">
    <name type="scientific">Arabis nemorensis</name>
    <dbReference type="NCBI Taxonomy" id="586526"/>
    <lineage>
        <taxon>Eukaryota</taxon>
        <taxon>Viridiplantae</taxon>
        <taxon>Streptophyta</taxon>
        <taxon>Embryophyta</taxon>
        <taxon>Tracheophyta</taxon>
        <taxon>Spermatophyta</taxon>
        <taxon>Magnoliopsida</taxon>
        <taxon>eudicotyledons</taxon>
        <taxon>Gunneridae</taxon>
        <taxon>Pentapetalae</taxon>
        <taxon>rosids</taxon>
        <taxon>malvids</taxon>
        <taxon>Brassicales</taxon>
        <taxon>Brassicaceae</taxon>
        <taxon>Arabideae</taxon>
        <taxon>Arabis</taxon>
    </lineage>
</organism>
<feature type="compositionally biased region" description="Polar residues" evidence="4">
    <location>
        <begin position="719"/>
        <end position="738"/>
    </location>
</feature>
<feature type="compositionally biased region" description="Gly residues" evidence="4">
    <location>
        <begin position="1131"/>
        <end position="1149"/>
    </location>
</feature>
<dbReference type="InterPro" id="IPR036735">
    <property type="entry name" value="NGN_dom_sf"/>
</dbReference>
<evidence type="ECO:0000313" key="8">
    <source>
        <dbReference type="Proteomes" id="UP000489600"/>
    </source>
</evidence>
<keyword evidence="2" id="KW-0804">Transcription</keyword>
<evidence type="ECO:0000256" key="1">
    <source>
        <dbReference type="ARBA" id="ARBA00004123"/>
    </source>
</evidence>
<feature type="domain" description="NusG-like N-terminal" evidence="5">
    <location>
        <begin position="146"/>
        <end position="235"/>
    </location>
</feature>
<feature type="compositionally biased region" description="Low complexity" evidence="4">
    <location>
        <begin position="604"/>
        <end position="615"/>
    </location>
</feature>
<feature type="compositionally biased region" description="Gly residues" evidence="4">
    <location>
        <begin position="964"/>
        <end position="981"/>
    </location>
</feature>
<feature type="compositionally biased region" description="Low complexity" evidence="4">
    <location>
        <begin position="445"/>
        <end position="454"/>
    </location>
</feature>
<feature type="compositionally biased region" description="Gly residues" evidence="4">
    <location>
        <begin position="1023"/>
        <end position="1041"/>
    </location>
</feature>
<feature type="compositionally biased region" description="Low complexity" evidence="4">
    <location>
        <begin position="1322"/>
        <end position="1337"/>
    </location>
</feature>
<gene>
    <name evidence="7" type="ORF">ANE_LOCUS23608</name>
</gene>
<dbReference type="Pfam" id="PF23348">
    <property type="entry name" value="RDM3_C"/>
    <property type="match status" value="1"/>
</dbReference>
<dbReference type="PANTHER" id="PTHR11125:SF8">
    <property type="entry name" value="PROTEIN RNA-DIRECTED DNA METHYLATION 3"/>
    <property type="match status" value="1"/>
</dbReference>
<dbReference type="Pfam" id="PF03439">
    <property type="entry name" value="Spt5-NGN"/>
    <property type="match status" value="1"/>
</dbReference>
<sequence length="1337" mass="140824">MDRKGKGKLVAGKGSSFGEKKRKGGVEFRDEGLRIDSKRKKAEILQFFEESAEVGYFGESSDEDGDIDDFLNDMEDEPEVGASGKDDKGKKGNSSFVFPKEEEIDDEEFDRIMEERYKPGSGFVRYADDDVKTSIEMDALVPTAHDPPIWKIKCAIGRERHSVFCLMHKFFELRKIGTKLQILSVFTVEHVKGFIFIEADKEHAILEACKGLNGIYATRMMLLPKSEAPQLLTVQRKTKKYSEGKWAHVKSGKYKGDLAQVVAGGGGRAPKSPNPAPRLISSSELEEFRPIIQVRRDRDTGMTFEHLDSLMLKDGRKDFGLIVGVDEKGDGYKVLKEGSDGPVVVIVGKKEMQNGPFDSKFTALDLNNKQISINDVVKISKGPSEGKQGVVRQIYRGIIFLYDESVEENGGYFCCKSQLCEKIKLFSDEPSDKTGGFDASAFGDSVSSPKSPLSPEKEWQPREKYINSNQGEKGSMYSIGQKLRIRVGPLKGYLCRVIALRYSDVTVKLDSQHKVFTVKSEHLAEVRDRNTVLSTSGDVGTGFQPFDMLGTEGSSGDWAKGAGTSGEGGNWNIGGASTDLNSWGSKPTSDASQAVPDDNTSTWANAAAENKPASAGDWNSWGKTPTSEATTIGGWGNAGASKVEASSWGKQGASTSNVEDSGSWGKHGGSSDGNKQDEDSRWGKLVQDSELSQKKEESSWGKKGGSESGLGKGDEESSWGNNSSASNKEGASWGQQYKGSDGSKDGSAWANQVGGFGSGEKKDGSSGWNKSAEDSHANSKGILGGGPDGGSSWGKQDKGGSSVVEPGGGSSWSKKDDGGPSWGKKDDGNKDDGGPLWGKKDDGGSTWGKKDDEGSTWGKKDGGSTWGKKNDGGSSWGKKDDGNKDDGGSTWGKKDDGGSSWAKKDDGGSSWGKKDDGGNSEQTFDRGGRGFGGRRGGGRRGGRDQFGRGRSFGNSEDSAPWSKPGGGSSWGKQDSGGGGSSWVGESRMILVVDLTGESKTVVGVAQAGNDGGGGSSWAKQNDSGGGGSSWGKQDGGGGGSSWGKRDGGGNTGSAWAWGKQNDTSGGGSSWGKQDGGGGGSSWGKQDGGGSSWGKPDGGGGSSWGKQNDGGGGSSWSKQGDGGSKPWDEQSGGRGFGGRRGGGFRGGFRGGRNQSGRDGGGRWFDRDQSSGWKRDNQESTWKSDQSGGGSDWKKGWGEDLNIKKPSDSSSGGGGNWSSWDTNSKKETGNDKSGNENKGAWGTGNDQENTGNNGWNKKPSDDVKTSGEADNAWGSKTNAGASASSGSAWGTSNDQANGGNNNDGWNNKPSDDVKTSGEADNGWGSKSNAGAPASSGSAW</sequence>
<feature type="compositionally biased region" description="Basic and acidic residues" evidence="4">
    <location>
        <begin position="1256"/>
        <end position="1265"/>
    </location>
</feature>
<feature type="region of interest" description="Disordered" evidence="4">
    <location>
        <begin position="1003"/>
        <end position="1337"/>
    </location>
</feature>
<reference evidence="7" key="1">
    <citation type="submission" date="2019-07" db="EMBL/GenBank/DDBJ databases">
        <authorList>
            <person name="Dittberner H."/>
        </authorList>
    </citation>
    <scope>NUCLEOTIDE SEQUENCE [LARGE SCALE GENOMIC DNA]</scope>
</reference>
<feature type="compositionally biased region" description="Basic and acidic residues" evidence="4">
    <location>
        <begin position="1158"/>
        <end position="1176"/>
    </location>
</feature>
<feature type="compositionally biased region" description="Gly residues" evidence="4">
    <location>
        <begin position="563"/>
        <end position="572"/>
    </location>
</feature>